<feature type="transmembrane region" description="Helical" evidence="5">
    <location>
        <begin position="56"/>
        <end position="76"/>
    </location>
</feature>
<evidence type="ECO:0000256" key="3">
    <source>
        <dbReference type="ARBA" id="ARBA00022989"/>
    </source>
</evidence>
<organism evidence="6 7">
    <name type="scientific">Pseudodesulfovibrio profundus</name>
    <dbReference type="NCBI Taxonomy" id="57320"/>
    <lineage>
        <taxon>Bacteria</taxon>
        <taxon>Pseudomonadati</taxon>
        <taxon>Thermodesulfobacteriota</taxon>
        <taxon>Desulfovibrionia</taxon>
        <taxon>Desulfovibrionales</taxon>
        <taxon>Desulfovibrionaceae</taxon>
    </lineage>
</organism>
<evidence type="ECO:0000256" key="2">
    <source>
        <dbReference type="ARBA" id="ARBA00022692"/>
    </source>
</evidence>
<keyword evidence="4 5" id="KW-0472">Membrane</keyword>
<keyword evidence="6" id="KW-0762">Sugar transport</keyword>
<gene>
    <name evidence="6" type="ORF">DPRO_3798</name>
</gene>
<reference evidence="7" key="1">
    <citation type="submission" date="2017-09" db="EMBL/GenBank/DDBJ databases">
        <authorList>
            <person name="Regsiter A."/>
            <person name="William W."/>
        </authorList>
    </citation>
    <scope>NUCLEOTIDE SEQUENCE [LARGE SCALE GENOMIC DNA]</scope>
    <source>
        <strain evidence="7">500-1</strain>
    </source>
</reference>
<proteinExistence type="predicted"/>
<accession>A0A2C8FD57</accession>
<dbReference type="KEGG" id="pprf:DPRO_3798"/>
<sequence length="92" mass="10139">MEIIGIVAGCCTTASFLPQVVRTWKTKSVEDISLRMYLLLCLGVFLWLVYGLLVESIAVILANAVTLVLALAVLVMKIRYRGVSVKSINRNP</sequence>
<comment type="subcellular location">
    <subcellularLocation>
        <location evidence="1">Membrane</location>
        <topology evidence="1">Multi-pass membrane protein</topology>
    </subcellularLocation>
</comment>
<evidence type="ECO:0000256" key="5">
    <source>
        <dbReference type="SAM" id="Phobius"/>
    </source>
</evidence>
<dbReference type="InterPro" id="IPR047662">
    <property type="entry name" value="SemiSWEET"/>
</dbReference>
<dbReference type="InterPro" id="IPR006603">
    <property type="entry name" value="PQ-loop_rpt"/>
</dbReference>
<dbReference type="AlphaFoldDB" id="A0A2C8FD57"/>
<dbReference type="EMBL" id="LT907975">
    <property type="protein sequence ID" value="SOB60715.1"/>
    <property type="molecule type" value="Genomic_DNA"/>
</dbReference>
<evidence type="ECO:0000313" key="6">
    <source>
        <dbReference type="EMBL" id="SOB60715.1"/>
    </source>
</evidence>
<dbReference type="OrthoDB" id="122062at2"/>
<keyword evidence="2 5" id="KW-0812">Transmembrane</keyword>
<evidence type="ECO:0000313" key="7">
    <source>
        <dbReference type="Proteomes" id="UP000219215"/>
    </source>
</evidence>
<dbReference type="NCBIfam" id="NF037968">
    <property type="entry name" value="SemiSWEET_2"/>
    <property type="match status" value="1"/>
</dbReference>
<dbReference type="RefSeq" id="WP_097013809.1">
    <property type="nucleotide sequence ID" value="NZ_LT907975.1"/>
</dbReference>
<dbReference type="Pfam" id="PF04193">
    <property type="entry name" value="PQ-loop"/>
    <property type="match status" value="1"/>
</dbReference>
<feature type="transmembrane region" description="Helical" evidence="5">
    <location>
        <begin position="32"/>
        <end position="50"/>
    </location>
</feature>
<name>A0A2C8FD57_9BACT</name>
<dbReference type="Gene3D" id="1.20.1280.290">
    <property type="match status" value="1"/>
</dbReference>
<dbReference type="Proteomes" id="UP000219215">
    <property type="component" value="Chromosome DPRO"/>
</dbReference>
<protein>
    <submittedName>
        <fullName evidence="6">Sugar transporter SemiSWEET</fullName>
    </submittedName>
</protein>
<keyword evidence="6" id="KW-0813">Transport</keyword>
<keyword evidence="3 5" id="KW-1133">Transmembrane helix</keyword>
<dbReference type="GO" id="GO:0016020">
    <property type="term" value="C:membrane"/>
    <property type="evidence" value="ECO:0007669"/>
    <property type="project" value="UniProtKB-SubCell"/>
</dbReference>
<evidence type="ECO:0000256" key="1">
    <source>
        <dbReference type="ARBA" id="ARBA00004141"/>
    </source>
</evidence>
<dbReference type="GO" id="GO:0051119">
    <property type="term" value="F:sugar transmembrane transporter activity"/>
    <property type="evidence" value="ECO:0007669"/>
    <property type="project" value="InterPro"/>
</dbReference>
<evidence type="ECO:0000256" key="4">
    <source>
        <dbReference type="ARBA" id="ARBA00023136"/>
    </source>
</evidence>
<keyword evidence="7" id="KW-1185">Reference proteome</keyword>